<sequence length="128" mass="14608">FLSNENVDNDMDCSSIIFMMDVEVVKSWLLYEAEQIEFNTPRKKVTQLLDFKFQLSHYLLPAEKPKVLSNDECVPLQVRRPAVVPLPSPAVRCLDASHMPELVDQKSASRCRNPDCSQSTKFRCGTCQ</sequence>
<name>A0AC60QNW6_IXOPE</name>
<protein>
    <submittedName>
        <fullName evidence="1">Uncharacterized protein</fullName>
    </submittedName>
</protein>
<feature type="non-terminal residue" evidence="1">
    <location>
        <position position="1"/>
    </location>
</feature>
<feature type="non-terminal residue" evidence="1">
    <location>
        <position position="128"/>
    </location>
</feature>
<gene>
    <name evidence="1" type="ORF">HPB47_017552</name>
</gene>
<dbReference type="Proteomes" id="UP000805193">
    <property type="component" value="Unassembled WGS sequence"/>
</dbReference>
<evidence type="ECO:0000313" key="2">
    <source>
        <dbReference type="Proteomes" id="UP000805193"/>
    </source>
</evidence>
<dbReference type="EMBL" id="JABSTQ010006491">
    <property type="protein sequence ID" value="KAG0437219.1"/>
    <property type="molecule type" value="Genomic_DNA"/>
</dbReference>
<comment type="caution">
    <text evidence="1">The sequence shown here is derived from an EMBL/GenBank/DDBJ whole genome shotgun (WGS) entry which is preliminary data.</text>
</comment>
<evidence type="ECO:0000313" key="1">
    <source>
        <dbReference type="EMBL" id="KAG0437219.1"/>
    </source>
</evidence>
<organism evidence="1 2">
    <name type="scientific">Ixodes persulcatus</name>
    <name type="common">Taiga tick</name>
    <dbReference type="NCBI Taxonomy" id="34615"/>
    <lineage>
        <taxon>Eukaryota</taxon>
        <taxon>Metazoa</taxon>
        <taxon>Ecdysozoa</taxon>
        <taxon>Arthropoda</taxon>
        <taxon>Chelicerata</taxon>
        <taxon>Arachnida</taxon>
        <taxon>Acari</taxon>
        <taxon>Parasitiformes</taxon>
        <taxon>Ixodida</taxon>
        <taxon>Ixodoidea</taxon>
        <taxon>Ixodidae</taxon>
        <taxon>Ixodinae</taxon>
        <taxon>Ixodes</taxon>
    </lineage>
</organism>
<reference evidence="1 2" key="1">
    <citation type="journal article" date="2020" name="Cell">
        <title>Large-Scale Comparative Analyses of Tick Genomes Elucidate Their Genetic Diversity and Vector Capacities.</title>
        <authorList>
            <consortium name="Tick Genome and Microbiome Consortium (TIGMIC)"/>
            <person name="Jia N."/>
            <person name="Wang J."/>
            <person name="Shi W."/>
            <person name="Du L."/>
            <person name="Sun Y."/>
            <person name="Zhan W."/>
            <person name="Jiang J.F."/>
            <person name="Wang Q."/>
            <person name="Zhang B."/>
            <person name="Ji P."/>
            <person name="Bell-Sakyi L."/>
            <person name="Cui X.M."/>
            <person name="Yuan T.T."/>
            <person name="Jiang B.G."/>
            <person name="Yang W.F."/>
            <person name="Lam T.T."/>
            <person name="Chang Q.C."/>
            <person name="Ding S.J."/>
            <person name="Wang X.J."/>
            <person name="Zhu J.G."/>
            <person name="Ruan X.D."/>
            <person name="Zhao L."/>
            <person name="Wei J.T."/>
            <person name="Ye R.Z."/>
            <person name="Que T.C."/>
            <person name="Du C.H."/>
            <person name="Zhou Y.H."/>
            <person name="Cheng J.X."/>
            <person name="Dai P.F."/>
            <person name="Guo W.B."/>
            <person name="Han X.H."/>
            <person name="Huang E.J."/>
            <person name="Li L.F."/>
            <person name="Wei W."/>
            <person name="Gao Y.C."/>
            <person name="Liu J.Z."/>
            <person name="Shao H.Z."/>
            <person name="Wang X."/>
            <person name="Wang C.C."/>
            <person name="Yang T.C."/>
            <person name="Huo Q.B."/>
            <person name="Li W."/>
            <person name="Chen H.Y."/>
            <person name="Chen S.E."/>
            <person name="Zhou L.G."/>
            <person name="Ni X.B."/>
            <person name="Tian J.H."/>
            <person name="Sheng Y."/>
            <person name="Liu T."/>
            <person name="Pan Y.S."/>
            <person name="Xia L.Y."/>
            <person name="Li J."/>
            <person name="Zhao F."/>
            <person name="Cao W.C."/>
        </authorList>
    </citation>
    <scope>NUCLEOTIDE SEQUENCE [LARGE SCALE GENOMIC DNA]</scope>
    <source>
        <strain evidence="1">Iper-2018</strain>
    </source>
</reference>
<proteinExistence type="predicted"/>
<accession>A0AC60QNW6</accession>
<keyword evidence="2" id="KW-1185">Reference proteome</keyword>